<evidence type="ECO:0000256" key="3">
    <source>
        <dbReference type="ARBA" id="ARBA00022692"/>
    </source>
</evidence>
<dbReference type="InterPro" id="IPR050866">
    <property type="entry name" value="CNG_cation_channel"/>
</dbReference>
<comment type="subcellular location">
    <subcellularLocation>
        <location evidence="1">Membrane</location>
        <topology evidence="1">Multi-pass membrane protein</topology>
    </subcellularLocation>
</comment>
<dbReference type="CDD" id="cd00038">
    <property type="entry name" value="CAP_ED"/>
    <property type="match status" value="1"/>
</dbReference>
<dbReference type="PROSITE" id="PS00889">
    <property type="entry name" value="CNMP_BINDING_2"/>
    <property type="match status" value="1"/>
</dbReference>
<dbReference type="GO" id="GO:0016020">
    <property type="term" value="C:membrane"/>
    <property type="evidence" value="ECO:0007669"/>
    <property type="project" value="UniProtKB-SubCell"/>
</dbReference>
<reference evidence="10" key="1">
    <citation type="submission" date="2018-05" db="EMBL/GenBank/DDBJ databases">
        <authorList>
            <person name="Lanie J.A."/>
            <person name="Ng W.-L."/>
            <person name="Kazmierczak K.M."/>
            <person name="Andrzejewski T.M."/>
            <person name="Davidsen T.M."/>
            <person name="Wayne K.J."/>
            <person name="Tettelin H."/>
            <person name="Glass J.I."/>
            <person name="Rusch D."/>
            <person name="Podicherti R."/>
            <person name="Tsui H.-C.T."/>
            <person name="Winkler M.E."/>
        </authorList>
    </citation>
    <scope>NUCLEOTIDE SEQUENCE</scope>
</reference>
<dbReference type="InterPro" id="IPR018488">
    <property type="entry name" value="cNMP-bd_CS"/>
</dbReference>
<dbReference type="PRINTS" id="PR00103">
    <property type="entry name" value="CAMPKINASE"/>
</dbReference>
<dbReference type="PROSITE" id="PS50042">
    <property type="entry name" value="CNMP_BINDING_3"/>
    <property type="match status" value="1"/>
</dbReference>
<evidence type="ECO:0000259" key="9">
    <source>
        <dbReference type="PROSITE" id="PS50042"/>
    </source>
</evidence>
<dbReference type="PANTHER" id="PTHR45638:SF11">
    <property type="entry name" value="CYCLIC NUCLEOTIDE-GATED CATION CHANNEL SUBUNIT A"/>
    <property type="match status" value="1"/>
</dbReference>
<keyword evidence="3" id="KW-0812">Transmembrane</keyword>
<dbReference type="Gene3D" id="2.60.120.10">
    <property type="entry name" value="Jelly Rolls"/>
    <property type="match status" value="1"/>
</dbReference>
<protein>
    <recommendedName>
        <fullName evidence="9">Cyclic nucleotide-binding domain-containing protein</fullName>
    </recommendedName>
</protein>
<organism evidence="10">
    <name type="scientific">marine metagenome</name>
    <dbReference type="NCBI Taxonomy" id="408172"/>
    <lineage>
        <taxon>unclassified sequences</taxon>
        <taxon>metagenomes</taxon>
        <taxon>ecological metagenomes</taxon>
    </lineage>
</organism>
<evidence type="ECO:0000256" key="8">
    <source>
        <dbReference type="ARBA" id="ARBA00023303"/>
    </source>
</evidence>
<evidence type="ECO:0000256" key="6">
    <source>
        <dbReference type="ARBA" id="ARBA00023136"/>
    </source>
</evidence>
<dbReference type="SMART" id="SM00100">
    <property type="entry name" value="cNMP"/>
    <property type="match status" value="1"/>
</dbReference>
<evidence type="ECO:0000313" key="10">
    <source>
        <dbReference type="EMBL" id="SUZ75677.1"/>
    </source>
</evidence>
<keyword evidence="8" id="KW-0407">Ion channel</keyword>
<keyword evidence="6" id="KW-0472">Membrane</keyword>
<keyword evidence="4" id="KW-1133">Transmembrane helix</keyword>
<name>A0A381QC87_9ZZZZ</name>
<gene>
    <name evidence="10" type="ORF">METZ01_LOCUS28531</name>
</gene>
<dbReference type="AlphaFoldDB" id="A0A381QC87"/>
<evidence type="ECO:0000256" key="5">
    <source>
        <dbReference type="ARBA" id="ARBA00023065"/>
    </source>
</evidence>
<dbReference type="InterPro" id="IPR018490">
    <property type="entry name" value="cNMP-bd_dom_sf"/>
</dbReference>
<keyword evidence="7" id="KW-1071">Ligand-gated ion channel</keyword>
<dbReference type="Pfam" id="PF00027">
    <property type="entry name" value="cNMP_binding"/>
    <property type="match status" value="1"/>
</dbReference>
<dbReference type="InterPro" id="IPR014710">
    <property type="entry name" value="RmlC-like_jellyroll"/>
</dbReference>
<evidence type="ECO:0000256" key="1">
    <source>
        <dbReference type="ARBA" id="ARBA00004141"/>
    </source>
</evidence>
<keyword evidence="5" id="KW-0406">Ion transport</keyword>
<accession>A0A381QC87</accession>
<evidence type="ECO:0000256" key="7">
    <source>
        <dbReference type="ARBA" id="ARBA00023286"/>
    </source>
</evidence>
<dbReference type="SUPFAM" id="SSF51206">
    <property type="entry name" value="cAMP-binding domain-like"/>
    <property type="match status" value="1"/>
</dbReference>
<dbReference type="GO" id="GO:0005221">
    <property type="term" value="F:intracellularly cyclic nucleotide-activated monoatomic cation channel activity"/>
    <property type="evidence" value="ECO:0007669"/>
    <property type="project" value="InterPro"/>
</dbReference>
<dbReference type="PANTHER" id="PTHR45638">
    <property type="entry name" value="CYCLIC NUCLEOTIDE-GATED CATION CHANNEL SUBUNIT A"/>
    <property type="match status" value="1"/>
</dbReference>
<proteinExistence type="predicted"/>
<evidence type="ECO:0000256" key="2">
    <source>
        <dbReference type="ARBA" id="ARBA00022448"/>
    </source>
</evidence>
<dbReference type="EMBL" id="UINC01001254">
    <property type="protein sequence ID" value="SUZ75677.1"/>
    <property type="molecule type" value="Genomic_DNA"/>
</dbReference>
<sequence length="161" mass="18299">MKPLWENYFNKKNADSPVIHALQSVPVFNELTPKQFKEISRLIHKRNYKKGEIIFKKGSLGEGMYLILSGSVVIKDPESGIVFASLTNDNFFGEMALLDEEPRSAQAEATSPSHLIGFFRTDLMSLISRFPEMGNKILLNLSQVLTERLREANKLLMEKPQ</sequence>
<dbReference type="GO" id="GO:0044877">
    <property type="term" value="F:protein-containing complex binding"/>
    <property type="evidence" value="ECO:0007669"/>
    <property type="project" value="TreeGrafter"/>
</dbReference>
<keyword evidence="2" id="KW-0813">Transport</keyword>
<dbReference type="InterPro" id="IPR000595">
    <property type="entry name" value="cNMP-bd_dom"/>
</dbReference>
<evidence type="ECO:0000256" key="4">
    <source>
        <dbReference type="ARBA" id="ARBA00022989"/>
    </source>
</evidence>
<feature type="domain" description="Cyclic nucleotide-binding" evidence="9">
    <location>
        <begin position="27"/>
        <end position="144"/>
    </location>
</feature>